<dbReference type="PATRIC" id="fig|1434117.4.peg.779"/>
<dbReference type="Proteomes" id="UP000033058">
    <property type="component" value="Chromosome"/>
</dbReference>
<sequence>MVRLDEEAFSQDRYYHPRPGPGEKVPVQILNFTRVFAAWSPELKATLFFEKAPDESEAYGLKRVREAVILYVYDWLAGREGIIELTNAEFAQFMEVYEAFLRKLGEIQYSREKKGRKTDNVFELKESPFIIREVKKGPFSDKL</sequence>
<protein>
    <submittedName>
        <fullName evidence="1">Uncharacterized protein</fullName>
    </submittedName>
</protein>
<gene>
    <name evidence="1" type="ORF">MSMAW_0636</name>
</gene>
<dbReference type="AlphaFoldDB" id="A0A0E3PTM4"/>
<proteinExistence type="predicted"/>
<reference evidence="1 2" key="1">
    <citation type="submission" date="2014-07" db="EMBL/GenBank/DDBJ databases">
        <title>Methanogenic archaea and the global carbon cycle.</title>
        <authorList>
            <person name="Henriksen J.R."/>
            <person name="Luke J."/>
            <person name="Reinhart S."/>
            <person name="Benedict M.N."/>
            <person name="Youngblut N.D."/>
            <person name="Metcalf M.E."/>
            <person name="Whitaker R.J."/>
            <person name="Metcalf W.W."/>
        </authorList>
    </citation>
    <scope>NUCLEOTIDE SEQUENCE [LARGE SCALE GENOMIC DNA]</scope>
    <source>
        <strain evidence="1 2">WWM610</strain>
    </source>
</reference>
<dbReference type="HOGENOM" id="CLU_155672_0_0_2"/>
<evidence type="ECO:0000313" key="2">
    <source>
        <dbReference type="Proteomes" id="UP000033058"/>
    </source>
</evidence>
<accession>A0A0E3PTM4</accession>
<organism evidence="1 2">
    <name type="scientific">Methanosarcina mazei WWM610</name>
    <dbReference type="NCBI Taxonomy" id="1434117"/>
    <lineage>
        <taxon>Archaea</taxon>
        <taxon>Methanobacteriati</taxon>
        <taxon>Methanobacteriota</taxon>
        <taxon>Stenosarchaea group</taxon>
        <taxon>Methanomicrobia</taxon>
        <taxon>Methanosarcinales</taxon>
        <taxon>Methanosarcinaceae</taxon>
        <taxon>Methanosarcina</taxon>
    </lineage>
</organism>
<dbReference type="EMBL" id="CP009509">
    <property type="protein sequence ID" value="AKB39627.1"/>
    <property type="molecule type" value="Genomic_DNA"/>
</dbReference>
<evidence type="ECO:0000313" key="1">
    <source>
        <dbReference type="EMBL" id="AKB39627.1"/>
    </source>
</evidence>
<name>A0A0E3PTM4_METMZ</name>